<feature type="region of interest" description="Disordered" evidence="1">
    <location>
        <begin position="1"/>
        <end position="24"/>
    </location>
</feature>
<proteinExistence type="predicted"/>
<dbReference type="AlphaFoldDB" id="A0A381TWH8"/>
<protein>
    <submittedName>
        <fullName evidence="2">Uncharacterized protein</fullName>
    </submittedName>
</protein>
<evidence type="ECO:0000256" key="1">
    <source>
        <dbReference type="SAM" id="MobiDB-lite"/>
    </source>
</evidence>
<accession>A0A381TWH8</accession>
<evidence type="ECO:0000313" key="2">
    <source>
        <dbReference type="EMBL" id="SVA18493.1"/>
    </source>
</evidence>
<reference evidence="2" key="1">
    <citation type="submission" date="2018-05" db="EMBL/GenBank/DDBJ databases">
        <authorList>
            <person name="Lanie J.A."/>
            <person name="Ng W.-L."/>
            <person name="Kazmierczak K.M."/>
            <person name="Andrzejewski T.M."/>
            <person name="Davidsen T.M."/>
            <person name="Wayne K.J."/>
            <person name="Tettelin H."/>
            <person name="Glass J.I."/>
            <person name="Rusch D."/>
            <person name="Podicherti R."/>
            <person name="Tsui H.-C.T."/>
            <person name="Winkler M.E."/>
        </authorList>
    </citation>
    <scope>NUCLEOTIDE SEQUENCE</scope>
</reference>
<feature type="compositionally biased region" description="Basic and acidic residues" evidence="1">
    <location>
        <begin position="1"/>
        <end position="17"/>
    </location>
</feature>
<sequence>MAKKAKETPKQAAERMAKLRAKRKPAKYKNIYPSVLAKPDDDPLSLKNVKEWIKHAKEEASAFARSARGSSPKEKTKSQALADNKLGYVRFMEHYLRTGDWISDYMGKEENQRINWKCVAMAYYPDGTPKRTAGVWYPDIKKKWTNNMTVMSELVAITDKQFVGK</sequence>
<name>A0A381TWH8_9ZZZZ</name>
<dbReference type="EMBL" id="UINC01005019">
    <property type="protein sequence ID" value="SVA18493.1"/>
    <property type="molecule type" value="Genomic_DNA"/>
</dbReference>
<gene>
    <name evidence="2" type="ORF">METZ01_LOCUS71347</name>
</gene>
<organism evidence="2">
    <name type="scientific">marine metagenome</name>
    <dbReference type="NCBI Taxonomy" id="408172"/>
    <lineage>
        <taxon>unclassified sequences</taxon>
        <taxon>metagenomes</taxon>
        <taxon>ecological metagenomes</taxon>
    </lineage>
</organism>